<evidence type="ECO:0000256" key="5">
    <source>
        <dbReference type="ARBA" id="ARBA00022741"/>
    </source>
</evidence>
<dbReference type="EMBL" id="BAAAZG010000001">
    <property type="protein sequence ID" value="GAA4057783.1"/>
    <property type="molecule type" value="Genomic_DNA"/>
</dbReference>
<dbReference type="GO" id="GO:0016301">
    <property type="term" value="F:kinase activity"/>
    <property type="evidence" value="ECO:0007669"/>
    <property type="project" value="UniProtKB-KW"/>
</dbReference>
<gene>
    <name evidence="11" type="ORF">GCM10022214_07370</name>
</gene>
<dbReference type="PANTHER" id="PTHR24421">
    <property type="entry name" value="NITRATE/NITRITE SENSOR PROTEIN NARX-RELATED"/>
    <property type="match status" value="1"/>
</dbReference>
<evidence type="ECO:0000313" key="12">
    <source>
        <dbReference type="Proteomes" id="UP001500683"/>
    </source>
</evidence>
<dbReference type="EC" id="2.7.13.3" evidence="2"/>
<dbReference type="RefSeq" id="WP_344940521.1">
    <property type="nucleotide sequence ID" value="NZ_BAAAZG010000001.1"/>
</dbReference>
<evidence type="ECO:0000256" key="7">
    <source>
        <dbReference type="ARBA" id="ARBA00022840"/>
    </source>
</evidence>
<dbReference type="InterPro" id="IPR050482">
    <property type="entry name" value="Sensor_HK_TwoCompSys"/>
</dbReference>
<keyword evidence="8" id="KW-0902">Two-component regulatory system</keyword>
<dbReference type="Pfam" id="PF02518">
    <property type="entry name" value="HATPase_c"/>
    <property type="match status" value="1"/>
</dbReference>
<dbReference type="SUPFAM" id="SSF55874">
    <property type="entry name" value="ATPase domain of HSP90 chaperone/DNA topoisomerase II/histidine kinase"/>
    <property type="match status" value="1"/>
</dbReference>
<comment type="caution">
    <text evidence="11">The sequence shown here is derived from an EMBL/GenBank/DDBJ whole genome shotgun (WGS) entry which is preliminary data.</text>
</comment>
<keyword evidence="7" id="KW-0067">ATP-binding</keyword>
<evidence type="ECO:0000313" key="11">
    <source>
        <dbReference type="EMBL" id="GAA4057783.1"/>
    </source>
</evidence>
<evidence type="ECO:0000256" key="9">
    <source>
        <dbReference type="SAM" id="Phobius"/>
    </source>
</evidence>
<feature type="transmembrane region" description="Helical" evidence="9">
    <location>
        <begin position="100"/>
        <end position="118"/>
    </location>
</feature>
<keyword evidence="6 11" id="KW-0418">Kinase</keyword>
<keyword evidence="9" id="KW-0472">Membrane</keyword>
<dbReference type="Gene3D" id="3.30.565.10">
    <property type="entry name" value="Histidine kinase-like ATPase, C-terminal domain"/>
    <property type="match status" value="1"/>
</dbReference>
<dbReference type="CDD" id="cd16917">
    <property type="entry name" value="HATPase_UhpB-NarQ-NarX-like"/>
    <property type="match status" value="1"/>
</dbReference>
<evidence type="ECO:0000256" key="3">
    <source>
        <dbReference type="ARBA" id="ARBA00022553"/>
    </source>
</evidence>
<dbReference type="InterPro" id="IPR036890">
    <property type="entry name" value="HATPase_C_sf"/>
</dbReference>
<keyword evidence="3" id="KW-0597">Phosphoprotein</keyword>
<sequence length="371" mass="39177">MLSRHGAAAAALTVLVVGSTVAMWLRAPAHPPWRAVVDGVLVLSVCGTLPLLRRRPVAGGVYALVATGVYYVLSPVDGPLIVVTILMLYVVAAGGRVRTAAALGAVLVIAAGLGTLAGNEDVNSVAIIMMTGWMVALVALGAVRYGRQEALRAAVRRAEEEARWRATAERLRIARELHDVVGHHLSMINVQAGTALHRLHRDPEQAGRALSVIKEASRETLREMRATLGVLRAVDEQPGTEPAGRLDRLDDLVRHAELASLETAVRVEGDPRPLPAGVDLAAYRILQEAITNVTRHAAARRVTLRIGYGTADLLVEVEDDGRGAAVDTGGDGSGIRGMRERARALGGELTAGPVPGGGFRVRARLPYGADG</sequence>
<dbReference type="Proteomes" id="UP001500683">
    <property type="component" value="Unassembled WGS sequence"/>
</dbReference>
<evidence type="ECO:0000256" key="1">
    <source>
        <dbReference type="ARBA" id="ARBA00000085"/>
    </source>
</evidence>
<dbReference type="InterPro" id="IPR003594">
    <property type="entry name" value="HATPase_dom"/>
</dbReference>
<dbReference type="Pfam" id="PF07730">
    <property type="entry name" value="HisKA_3"/>
    <property type="match status" value="1"/>
</dbReference>
<dbReference type="InterPro" id="IPR011712">
    <property type="entry name" value="Sig_transdc_His_kin_sub3_dim/P"/>
</dbReference>
<evidence type="ECO:0000256" key="4">
    <source>
        <dbReference type="ARBA" id="ARBA00022679"/>
    </source>
</evidence>
<evidence type="ECO:0000259" key="10">
    <source>
        <dbReference type="SMART" id="SM00387"/>
    </source>
</evidence>
<evidence type="ECO:0000256" key="2">
    <source>
        <dbReference type="ARBA" id="ARBA00012438"/>
    </source>
</evidence>
<organism evidence="11 12">
    <name type="scientific">Actinomadura miaoliensis</name>
    <dbReference type="NCBI Taxonomy" id="430685"/>
    <lineage>
        <taxon>Bacteria</taxon>
        <taxon>Bacillati</taxon>
        <taxon>Actinomycetota</taxon>
        <taxon>Actinomycetes</taxon>
        <taxon>Streptosporangiales</taxon>
        <taxon>Thermomonosporaceae</taxon>
        <taxon>Actinomadura</taxon>
    </lineage>
</organism>
<feature type="transmembrane region" description="Helical" evidence="9">
    <location>
        <begin position="124"/>
        <end position="143"/>
    </location>
</feature>
<dbReference type="PANTHER" id="PTHR24421:SF10">
    <property type="entry name" value="NITRATE_NITRITE SENSOR PROTEIN NARQ"/>
    <property type="match status" value="1"/>
</dbReference>
<comment type="catalytic activity">
    <reaction evidence="1">
        <text>ATP + protein L-histidine = ADP + protein N-phospho-L-histidine.</text>
        <dbReference type="EC" id="2.7.13.3"/>
    </reaction>
</comment>
<dbReference type="Gene3D" id="1.20.5.1930">
    <property type="match status" value="1"/>
</dbReference>
<proteinExistence type="predicted"/>
<keyword evidence="9" id="KW-0812">Transmembrane</keyword>
<reference evidence="12" key="1">
    <citation type="journal article" date="2019" name="Int. J. Syst. Evol. Microbiol.">
        <title>The Global Catalogue of Microorganisms (GCM) 10K type strain sequencing project: providing services to taxonomists for standard genome sequencing and annotation.</title>
        <authorList>
            <consortium name="The Broad Institute Genomics Platform"/>
            <consortium name="The Broad Institute Genome Sequencing Center for Infectious Disease"/>
            <person name="Wu L."/>
            <person name="Ma J."/>
        </authorList>
    </citation>
    <scope>NUCLEOTIDE SEQUENCE [LARGE SCALE GENOMIC DNA]</scope>
    <source>
        <strain evidence="12">JCM 16702</strain>
    </source>
</reference>
<name>A0ABP7V2N7_9ACTN</name>
<evidence type="ECO:0000256" key="6">
    <source>
        <dbReference type="ARBA" id="ARBA00022777"/>
    </source>
</evidence>
<keyword evidence="12" id="KW-1185">Reference proteome</keyword>
<accession>A0ABP7V2N7</accession>
<dbReference type="SMART" id="SM00387">
    <property type="entry name" value="HATPase_c"/>
    <property type="match status" value="1"/>
</dbReference>
<protein>
    <recommendedName>
        <fullName evidence="2">histidine kinase</fullName>
        <ecNumber evidence="2">2.7.13.3</ecNumber>
    </recommendedName>
</protein>
<keyword evidence="4" id="KW-0808">Transferase</keyword>
<feature type="transmembrane region" description="Helical" evidence="9">
    <location>
        <begin position="79"/>
        <end position="95"/>
    </location>
</feature>
<feature type="domain" description="Histidine kinase/HSP90-like ATPase" evidence="10">
    <location>
        <begin position="277"/>
        <end position="369"/>
    </location>
</feature>
<keyword evidence="9" id="KW-1133">Transmembrane helix</keyword>
<keyword evidence="5" id="KW-0547">Nucleotide-binding</keyword>
<evidence type="ECO:0000256" key="8">
    <source>
        <dbReference type="ARBA" id="ARBA00023012"/>
    </source>
</evidence>